<dbReference type="FunFam" id="1.10.1200.10:FF:000016">
    <property type="entry name" value="Non-ribosomal peptide synthase"/>
    <property type="match status" value="1"/>
</dbReference>
<dbReference type="Gene3D" id="3.30.559.30">
    <property type="entry name" value="Nonribosomal peptide synthetase, condensation domain"/>
    <property type="match status" value="2"/>
</dbReference>
<dbReference type="EC" id="5.1.1.13" evidence="7"/>
<name>A0A0L6JGW6_9FIRM</name>
<dbReference type="GO" id="GO:0044550">
    <property type="term" value="P:secondary metabolite biosynthetic process"/>
    <property type="evidence" value="ECO:0007669"/>
    <property type="project" value="TreeGrafter"/>
</dbReference>
<dbReference type="Gene3D" id="3.40.50.620">
    <property type="entry name" value="HUPs"/>
    <property type="match status" value="1"/>
</dbReference>
<keyword evidence="8" id="KW-1185">Reference proteome</keyword>
<dbReference type="Pfam" id="PF00501">
    <property type="entry name" value="AMP-binding"/>
    <property type="match status" value="2"/>
</dbReference>
<dbReference type="PROSITE" id="PS51332">
    <property type="entry name" value="B12_BINDING"/>
    <property type="match status" value="1"/>
</dbReference>
<keyword evidence="7" id="KW-0413">Isomerase</keyword>
<dbReference type="NCBIfam" id="TIGR01733">
    <property type="entry name" value="AA-adenyl-dom"/>
    <property type="match status" value="1"/>
</dbReference>
<dbReference type="GO" id="GO:0051536">
    <property type="term" value="F:iron-sulfur cluster binding"/>
    <property type="evidence" value="ECO:0007669"/>
    <property type="project" value="InterPro"/>
</dbReference>
<dbReference type="eggNOG" id="COG1020">
    <property type="taxonomic scope" value="Bacteria"/>
</dbReference>
<dbReference type="Pfam" id="PF06508">
    <property type="entry name" value="QueC"/>
    <property type="match status" value="1"/>
</dbReference>
<comment type="caution">
    <text evidence="7">The sequence shown here is derived from an EMBL/GenBank/DDBJ whole genome shotgun (WGS) entry which is preliminary data.</text>
</comment>
<dbReference type="Pfam" id="PF00668">
    <property type="entry name" value="Condensation"/>
    <property type="match status" value="1"/>
</dbReference>
<organism evidence="7 8">
    <name type="scientific">Pseudobacteroides cellulosolvens ATCC 35603 = DSM 2933</name>
    <dbReference type="NCBI Taxonomy" id="398512"/>
    <lineage>
        <taxon>Bacteria</taxon>
        <taxon>Bacillati</taxon>
        <taxon>Bacillota</taxon>
        <taxon>Clostridia</taxon>
        <taxon>Eubacteriales</taxon>
        <taxon>Oscillospiraceae</taxon>
        <taxon>Pseudobacteroides</taxon>
    </lineage>
</organism>
<dbReference type="Gene3D" id="3.80.30.20">
    <property type="entry name" value="tm_1862 like domain"/>
    <property type="match status" value="1"/>
</dbReference>
<dbReference type="PROSITE" id="PS50075">
    <property type="entry name" value="CARRIER"/>
    <property type="match status" value="1"/>
</dbReference>
<dbReference type="GO" id="GO:0047689">
    <property type="term" value="F:aspartate racemase activity"/>
    <property type="evidence" value="ECO:0007669"/>
    <property type="project" value="UniProtKB-EC"/>
</dbReference>
<dbReference type="SUPFAM" id="SSF52402">
    <property type="entry name" value="Adenine nucleotide alpha hydrolases-like"/>
    <property type="match status" value="1"/>
</dbReference>
<dbReference type="SFLD" id="SFLDG01082">
    <property type="entry name" value="B12-binding_domain_containing"/>
    <property type="match status" value="1"/>
</dbReference>
<dbReference type="Proteomes" id="UP000036923">
    <property type="component" value="Unassembled WGS sequence"/>
</dbReference>
<dbReference type="InterPro" id="IPR001242">
    <property type="entry name" value="Condensation_dom"/>
</dbReference>
<evidence type="ECO:0000259" key="6">
    <source>
        <dbReference type="PROSITE" id="PS51918"/>
    </source>
</evidence>
<dbReference type="PATRIC" id="fig|398512.5.peg.234"/>
<evidence type="ECO:0000256" key="3">
    <source>
        <dbReference type="ARBA" id="ARBA00022553"/>
    </source>
</evidence>
<dbReference type="PROSITE" id="PS00455">
    <property type="entry name" value="AMP_BINDING"/>
    <property type="match status" value="1"/>
</dbReference>
<feature type="domain" description="Carrier" evidence="4">
    <location>
        <begin position="1855"/>
        <end position="1930"/>
    </location>
</feature>
<dbReference type="GO" id="GO:0008610">
    <property type="term" value="P:lipid biosynthetic process"/>
    <property type="evidence" value="ECO:0007669"/>
    <property type="project" value="UniProtKB-ARBA"/>
</dbReference>
<dbReference type="PROSITE" id="PS51918">
    <property type="entry name" value="RADICAL_SAM"/>
    <property type="match status" value="1"/>
</dbReference>
<dbReference type="GO" id="GO:0043041">
    <property type="term" value="P:amino acid activation for nonribosomal peptide biosynthetic process"/>
    <property type="evidence" value="ECO:0007669"/>
    <property type="project" value="TreeGrafter"/>
</dbReference>
<dbReference type="CDD" id="cd01335">
    <property type="entry name" value="Radical_SAM"/>
    <property type="match status" value="1"/>
</dbReference>
<dbReference type="EMBL" id="LGTC01000001">
    <property type="protein sequence ID" value="KNY24964.1"/>
    <property type="molecule type" value="Genomic_DNA"/>
</dbReference>
<dbReference type="GO" id="GO:0072330">
    <property type="term" value="P:monocarboxylic acid biosynthetic process"/>
    <property type="evidence" value="ECO:0007669"/>
    <property type="project" value="UniProtKB-ARBA"/>
</dbReference>
<dbReference type="Pfam" id="PF04055">
    <property type="entry name" value="Radical_SAM"/>
    <property type="match status" value="1"/>
</dbReference>
<evidence type="ECO:0000256" key="1">
    <source>
        <dbReference type="ARBA" id="ARBA00001957"/>
    </source>
</evidence>
<protein>
    <submittedName>
        <fullName evidence="7">Amino acid adenylation domain protein</fullName>
        <ecNumber evidence="7">5.1.1.11</ecNumber>
        <ecNumber evidence="7">5.1.1.13</ecNumber>
    </submittedName>
</protein>
<comment type="cofactor">
    <cofactor evidence="1">
        <name>pantetheine 4'-phosphate</name>
        <dbReference type="ChEBI" id="CHEBI:47942"/>
    </cofactor>
</comment>
<dbReference type="GO" id="GO:0031177">
    <property type="term" value="F:phosphopantetheine binding"/>
    <property type="evidence" value="ECO:0007669"/>
    <property type="project" value="TreeGrafter"/>
</dbReference>
<gene>
    <name evidence="7" type="ORF">Bccel_0221</name>
</gene>
<evidence type="ECO:0000313" key="8">
    <source>
        <dbReference type="Proteomes" id="UP000036923"/>
    </source>
</evidence>
<dbReference type="GO" id="GO:0047462">
    <property type="term" value="F:phenylalanine racemase (ATP-hydrolyzing) activity"/>
    <property type="evidence" value="ECO:0007669"/>
    <property type="project" value="UniProtKB-EC"/>
</dbReference>
<keyword evidence="3" id="KW-0597">Phosphoprotein</keyword>
<dbReference type="Pfam" id="PF02310">
    <property type="entry name" value="B12-binding"/>
    <property type="match status" value="1"/>
</dbReference>
<dbReference type="Gene3D" id="3.30.300.30">
    <property type="match status" value="2"/>
</dbReference>
<dbReference type="Gene3D" id="3.40.50.980">
    <property type="match status" value="4"/>
</dbReference>
<dbReference type="PANTHER" id="PTHR45527:SF1">
    <property type="entry name" value="FATTY ACID SYNTHASE"/>
    <property type="match status" value="1"/>
</dbReference>
<dbReference type="InterPro" id="IPR036736">
    <property type="entry name" value="ACP-like_sf"/>
</dbReference>
<dbReference type="Gene3D" id="3.30.559.10">
    <property type="entry name" value="Chloramphenicol acetyltransferase-like domain"/>
    <property type="match status" value="1"/>
</dbReference>
<sequence>MSTSKKLDKQNVEDILALTPVQEGMLFHYLSNPESELYFEQMSFGLLGEIEINLFKKAWSFVVETNEMLRTVYRWEGIEMPVQVVLKKQELLIREYDVSSASEEKRQELLDEIRIKDRKERVDISTEPFRITICKVDKNIYEMIVSSYHIIYDGWSNGILLKEFLKAYNELYFGLQPQKQVKTRYKEYIKWYGKQDKEERAKYWKRYLEGFQSKTILPVDRKKLDKTVIAQNYTKVINKTLSDKVKSFAKSQGITLASLLYCAWGILLKKYNDSYDVVFGTTVSGRTPEVKGIGDIVGLFINTPPIRIQSSPNEAVSNLISKVDTMLRERDDFEYTPLTEIKPLLEIDSMEELFDSIVVIENYPLDSSYNENDSKIKIRLNSIFEMTNYDLTFVISTFDNIGIRIIYDAKIFDHETMERLSDQYIKILKEMLEKPWQSISEIDILTEADKQQILFDFNNTGALYNIDKTMHELFEEQVINSPDRIAAVFENQSITYSELNEKSNQLARLLQKKGVKNETIVGVMVEPSLDMIISVLAVLKAGGAYLPIDLHVPADRITYILEDSGAKVLITTSHAVQNIHYTTLQNFESKDGSNIVVTSPRSHIQEFDALPVPDRSLIDIGSYKGKIGMASVNNCISLQTTRGCPYKCLYCHKVWSKHHVRRSAENIYEEIEYYYKNGVRNFAVIDDCFNLDMKNSAELFKLIVKNDLKIQIFFPNGLRGDILTPEYIDLMVEAGTRGINLSLETASPRLQQLLMKNLDLDKFKNVVDYIATKHSNIILEMATMHGFPTETEEEAMMTLNFIKDIKWLHFPYVHILKIFPNTEMEAFALENGISKADILKSKDRAFHELPETLPFPKSFTRRYQASFMNEYFLSKERLKHVLPVQMRILDEGALIQKYNAYLPVEINSIADIIKFTELNDFILPEDCRETIEIPYSVFDKPKQERKEIIGAKKIMFLDLSQHFSSSNMLYKVAEQPIGQIYLLTYLKKIFGEKIDGRIYKSGNDFDSFEELKNLVNEYKPDMIGIRTLTYFKEFFHETVSLLRQWGINVPIITGGPYASSDYDTILKDRNVNLVVFGEGEYTLAELVSKMLENSFKLPESIVLRNINGIAFAEESQHFTDTSCQIFMIDRIKDILAEEEKENLCLSVSSKNMAYVMYTSGSTGKPKGVMVEHRQVNNCISWMQNEFGLKSSDIIVQRTNLTFDPSVWEIFWPLYSGACVRLITQEQSRDAEFLLNLMSEENGPTMMYCPASLVTGMLYMLNNRAESPKLKMPWLIIGAEPIGIETVRGFYDYYDGKIVNTYGPTECTINNTYYHIDRDDKRSVVPIGKPIANNMIYILSRDKQLLPVKAPGEIYIAGDSVARGYIHNPEKTTECFIENPYGEGRLYKTGDIGRWLRDGNIEIMGRVDEQVKVRGYRIELGEIESALSRHKSIKDCVVVVKGGIKAQTVVKECKSCGITSKYPGIKISEEGLCDICQDSSIYKSYMNKYFKTLDDLNMLLKENSMSQKGKYDCLLLYSGGKGSAYALYRLVEMGYKVLALTYNNGYFTKSDMENIRMITSKLGVDHVVLTHKNTDEILKESLIAAHTVCRGCFHISSSLAGDYAYRNNISLVVGATLSRGQILENKLLMFYKQGISDVSEIERELLNIQKGARQMDKSIFDHMDIESISSGAVYDQVKFVDFYRYCDITNQEMISFLNQKDEYWIGRKNYAIYSTNCPVKQIGDYGHLHERGFHYYGSATSWEKRLNHITIENVKEDLKCYPTEKAFKNFSKRVGYEPVRQEQKIDTSYICAYYVSESEISATELREFLTDKLPGYMIPTYFVEMEKIPFTSNNKIDKKALPEPEENINSGVEYVAPESETEEILTEIWHRILDVDKVGVKDNFFDIGGNSILLIQMHSQVDRRFPGKTMMMDLFAYPTVSKLANFIDSKNEKICKYISVEPVDLPVSYFCGGEKDLKAASYSFTLNKQMSEKAKLMSKTENITTDDIWVAVYSYLFAQMAGKKEIAVQSITGDVNRVVSVKNDFDAMKDFIQLFKNVNRQHRDENQAEAYEIEEIKSIVMNKGNESVIPLIFKKGLTNVKGNLMDIYDISLEYDDGEEEMQFQFEYNGKVLKSDKMKELVNSYYKITKMIIDQYEPKGVVL</sequence>
<dbReference type="STRING" id="398512.Bccel_0221"/>
<dbReference type="InterPro" id="IPR023404">
    <property type="entry name" value="rSAM_horseshoe"/>
</dbReference>
<dbReference type="SUPFAM" id="SSF47336">
    <property type="entry name" value="ACP-like"/>
    <property type="match status" value="1"/>
</dbReference>
<dbReference type="Pfam" id="PF00550">
    <property type="entry name" value="PP-binding"/>
    <property type="match status" value="1"/>
</dbReference>
<dbReference type="Gene3D" id="2.30.38.10">
    <property type="entry name" value="Luciferase, Domain 3"/>
    <property type="match status" value="1"/>
</dbReference>
<keyword evidence="2" id="KW-0596">Phosphopantetheine</keyword>
<dbReference type="InterPro" id="IPR006158">
    <property type="entry name" value="Cobalamin-bd"/>
</dbReference>
<dbReference type="InterPro" id="IPR007197">
    <property type="entry name" value="rSAM"/>
</dbReference>
<dbReference type="GO" id="GO:0031419">
    <property type="term" value="F:cobalamin binding"/>
    <property type="evidence" value="ECO:0007669"/>
    <property type="project" value="InterPro"/>
</dbReference>
<dbReference type="PANTHER" id="PTHR45527">
    <property type="entry name" value="NONRIBOSOMAL PEPTIDE SYNTHETASE"/>
    <property type="match status" value="1"/>
</dbReference>
<dbReference type="InterPro" id="IPR045851">
    <property type="entry name" value="AMP-bd_C_sf"/>
</dbReference>
<dbReference type="InterPro" id="IPR006638">
    <property type="entry name" value="Elp3/MiaA/NifB-like_rSAM"/>
</dbReference>
<dbReference type="InterPro" id="IPR000873">
    <property type="entry name" value="AMP-dep_synth/lig_dom"/>
</dbReference>
<dbReference type="InterPro" id="IPR014729">
    <property type="entry name" value="Rossmann-like_a/b/a_fold"/>
</dbReference>
<dbReference type="SUPFAM" id="SSF56801">
    <property type="entry name" value="Acetyl-CoA synthetase-like"/>
    <property type="match status" value="2"/>
</dbReference>
<dbReference type="GO" id="GO:0046872">
    <property type="term" value="F:metal ion binding"/>
    <property type="evidence" value="ECO:0007669"/>
    <property type="project" value="InterPro"/>
</dbReference>
<dbReference type="InterPro" id="IPR010071">
    <property type="entry name" value="AA_adenyl_dom"/>
</dbReference>
<dbReference type="SFLD" id="SFLDS00029">
    <property type="entry name" value="Radical_SAM"/>
    <property type="match status" value="1"/>
</dbReference>
<dbReference type="InterPro" id="IPR020845">
    <property type="entry name" value="AMP-binding_CS"/>
</dbReference>
<reference evidence="8" key="1">
    <citation type="submission" date="2015-07" db="EMBL/GenBank/DDBJ databases">
        <title>Near-Complete Genome Sequence of the Cellulolytic Bacterium Bacteroides (Pseudobacteroides) cellulosolvens ATCC 35603.</title>
        <authorList>
            <person name="Dassa B."/>
            <person name="Utturkar S.M."/>
            <person name="Klingeman D.M."/>
            <person name="Hurt R.A."/>
            <person name="Keller M."/>
            <person name="Xu J."/>
            <person name="Reddy Y.H.K."/>
            <person name="Borovok I."/>
            <person name="Grinberg I.R."/>
            <person name="Lamed R."/>
            <person name="Zhivin O."/>
            <person name="Bayer E.A."/>
            <person name="Brown S.D."/>
        </authorList>
    </citation>
    <scope>NUCLEOTIDE SEQUENCE [LARGE SCALE GENOMIC DNA]</scope>
    <source>
        <strain evidence="8">DSM 2933</strain>
    </source>
</reference>
<dbReference type="InterPro" id="IPR023213">
    <property type="entry name" value="CAT-like_dom_sf"/>
</dbReference>
<evidence type="ECO:0000259" key="5">
    <source>
        <dbReference type="PROSITE" id="PS51332"/>
    </source>
</evidence>
<dbReference type="SUPFAM" id="SSF52777">
    <property type="entry name" value="CoA-dependent acyltransferases"/>
    <property type="match status" value="3"/>
</dbReference>
<evidence type="ECO:0000259" key="4">
    <source>
        <dbReference type="PROSITE" id="PS50075"/>
    </source>
</evidence>
<accession>A0A0L6JGW6</accession>
<dbReference type="OrthoDB" id="9801659at2"/>
<dbReference type="EC" id="5.1.1.11" evidence="7"/>
<dbReference type="Gene3D" id="1.10.1200.10">
    <property type="entry name" value="ACP-like"/>
    <property type="match status" value="1"/>
</dbReference>
<proteinExistence type="predicted"/>
<evidence type="ECO:0000313" key="7">
    <source>
        <dbReference type="EMBL" id="KNY24964.1"/>
    </source>
</evidence>
<dbReference type="InterPro" id="IPR009081">
    <property type="entry name" value="PP-bd_ACP"/>
</dbReference>
<feature type="domain" description="B12-binding" evidence="5">
    <location>
        <begin position="960"/>
        <end position="1097"/>
    </location>
</feature>
<dbReference type="GO" id="GO:0005829">
    <property type="term" value="C:cytosol"/>
    <property type="evidence" value="ECO:0007669"/>
    <property type="project" value="TreeGrafter"/>
</dbReference>
<dbReference type="InterPro" id="IPR018317">
    <property type="entry name" value="QueC"/>
</dbReference>
<dbReference type="InterPro" id="IPR058240">
    <property type="entry name" value="rSAM_sf"/>
</dbReference>
<feature type="domain" description="Radical SAM core" evidence="6">
    <location>
        <begin position="628"/>
        <end position="856"/>
    </location>
</feature>
<evidence type="ECO:0000256" key="2">
    <source>
        <dbReference type="ARBA" id="ARBA00022450"/>
    </source>
</evidence>
<dbReference type="SUPFAM" id="SSF102114">
    <property type="entry name" value="Radical SAM enzymes"/>
    <property type="match status" value="1"/>
</dbReference>
<dbReference type="Gene3D" id="3.40.50.280">
    <property type="entry name" value="Cobalamin-binding domain"/>
    <property type="match status" value="1"/>
</dbReference>
<dbReference type="CDD" id="cd05930">
    <property type="entry name" value="A_NRPS"/>
    <property type="match status" value="1"/>
</dbReference>
<dbReference type="SMART" id="SM00729">
    <property type="entry name" value="Elp3"/>
    <property type="match status" value="1"/>
</dbReference>